<keyword evidence="6 15" id="KW-0963">Cytoplasm</keyword>
<protein>
    <recommendedName>
        <fullName evidence="5 15">Hypoxanthine phosphoribosyltransferase</fullName>
        <ecNumber evidence="5 15">2.4.2.8</ecNumber>
    </recommendedName>
</protein>
<dbReference type="GO" id="GO:0046100">
    <property type="term" value="P:hypoxanthine metabolic process"/>
    <property type="evidence" value="ECO:0007669"/>
    <property type="project" value="TreeGrafter"/>
</dbReference>
<comment type="subcellular location">
    <subcellularLocation>
        <location evidence="2 15">Cytoplasm</location>
    </subcellularLocation>
</comment>
<dbReference type="FunFam" id="3.40.50.2020:FF:000006">
    <property type="entry name" value="Hypoxanthine phosphoribosyltransferase"/>
    <property type="match status" value="1"/>
</dbReference>
<comment type="pathway">
    <text evidence="3 15">Purine metabolism; IMP biosynthesis via salvage pathway; IMP from hypoxanthine: step 1/1.</text>
</comment>
<dbReference type="InterPro" id="IPR029057">
    <property type="entry name" value="PRTase-like"/>
</dbReference>
<evidence type="ECO:0000256" key="7">
    <source>
        <dbReference type="ARBA" id="ARBA00022676"/>
    </source>
</evidence>
<comment type="catalytic activity">
    <reaction evidence="14">
        <text>IMP + diphosphate = hypoxanthine + 5-phospho-alpha-D-ribose 1-diphosphate</text>
        <dbReference type="Rhea" id="RHEA:17973"/>
        <dbReference type="ChEBI" id="CHEBI:17368"/>
        <dbReference type="ChEBI" id="CHEBI:33019"/>
        <dbReference type="ChEBI" id="CHEBI:58017"/>
        <dbReference type="ChEBI" id="CHEBI:58053"/>
        <dbReference type="EC" id="2.4.2.8"/>
    </reaction>
    <physiologicalReaction direction="right-to-left" evidence="14">
        <dbReference type="Rhea" id="RHEA:17975"/>
    </physiologicalReaction>
</comment>
<comment type="caution">
    <text evidence="17">The sequence shown here is derived from an EMBL/GenBank/DDBJ whole genome shotgun (WGS) entry which is preliminary data.</text>
</comment>
<dbReference type="GO" id="GO:0052657">
    <property type="term" value="F:guanine phosphoribosyltransferase activity"/>
    <property type="evidence" value="ECO:0007669"/>
    <property type="project" value="UniProtKB-ARBA"/>
</dbReference>
<organism evidence="17 18">
    <name type="scientific">candidate division WOR-3 bacterium RBG_13_43_14</name>
    <dbReference type="NCBI Taxonomy" id="1802590"/>
    <lineage>
        <taxon>Bacteria</taxon>
        <taxon>Bacteria division WOR-3</taxon>
    </lineage>
</organism>
<dbReference type="GO" id="GO:0032263">
    <property type="term" value="P:GMP salvage"/>
    <property type="evidence" value="ECO:0007669"/>
    <property type="project" value="TreeGrafter"/>
</dbReference>
<dbReference type="GO" id="GO:0032264">
    <property type="term" value="P:IMP salvage"/>
    <property type="evidence" value="ECO:0007669"/>
    <property type="project" value="UniProtKB-UniPathway"/>
</dbReference>
<feature type="domain" description="Phosphoribosyltransferase" evidence="16">
    <location>
        <begin position="10"/>
        <end position="154"/>
    </location>
</feature>
<keyword evidence="7 15" id="KW-0328">Glycosyltransferase</keyword>
<keyword evidence="9 15" id="KW-0479">Metal-binding</keyword>
<dbReference type="InterPro" id="IPR000836">
    <property type="entry name" value="PRTase_dom"/>
</dbReference>
<keyword evidence="8 15" id="KW-0808">Transferase</keyword>
<evidence type="ECO:0000256" key="10">
    <source>
        <dbReference type="ARBA" id="ARBA00022726"/>
    </source>
</evidence>
<dbReference type="PANTHER" id="PTHR43340">
    <property type="entry name" value="HYPOXANTHINE-GUANINE PHOSPHORIBOSYLTRANSFERASE"/>
    <property type="match status" value="1"/>
</dbReference>
<dbReference type="InterPro" id="IPR050408">
    <property type="entry name" value="HGPRT"/>
</dbReference>
<dbReference type="UniPathway" id="UPA00591">
    <property type="reaction ID" value="UER00648"/>
</dbReference>
<name>A0A1F4UE60_UNCW3</name>
<evidence type="ECO:0000259" key="16">
    <source>
        <dbReference type="Pfam" id="PF00156"/>
    </source>
</evidence>
<dbReference type="Pfam" id="PF00156">
    <property type="entry name" value="Pribosyltran"/>
    <property type="match status" value="1"/>
</dbReference>
<keyword evidence="10 15" id="KW-0660">Purine salvage</keyword>
<evidence type="ECO:0000256" key="15">
    <source>
        <dbReference type="RuleBase" id="RU364099"/>
    </source>
</evidence>
<dbReference type="GO" id="GO:0004422">
    <property type="term" value="F:hypoxanthine phosphoribosyltransferase activity"/>
    <property type="evidence" value="ECO:0007669"/>
    <property type="project" value="InterPro"/>
</dbReference>
<dbReference type="Gene3D" id="3.40.50.2020">
    <property type="match status" value="1"/>
</dbReference>
<evidence type="ECO:0000256" key="4">
    <source>
        <dbReference type="ARBA" id="ARBA00008391"/>
    </source>
</evidence>
<evidence type="ECO:0000313" key="17">
    <source>
        <dbReference type="EMBL" id="OGC43216.1"/>
    </source>
</evidence>
<evidence type="ECO:0000256" key="13">
    <source>
        <dbReference type="ARBA" id="ARBA00048811"/>
    </source>
</evidence>
<gene>
    <name evidence="17" type="ORF">A2Y85_04950</name>
</gene>
<dbReference type="PANTHER" id="PTHR43340:SF1">
    <property type="entry name" value="HYPOXANTHINE PHOSPHORIBOSYLTRANSFERASE"/>
    <property type="match status" value="1"/>
</dbReference>
<dbReference type="NCBIfam" id="TIGR01203">
    <property type="entry name" value="HGPRTase"/>
    <property type="match status" value="1"/>
</dbReference>
<dbReference type="GO" id="GO:0000166">
    <property type="term" value="F:nucleotide binding"/>
    <property type="evidence" value="ECO:0007669"/>
    <property type="project" value="UniProtKB-KW"/>
</dbReference>
<dbReference type="EMBL" id="MEUM01000032">
    <property type="protein sequence ID" value="OGC43216.1"/>
    <property type="molecule type" value="Genomic_DNA"/>
</dbReference>
<evidence type="ECO:0000256" key="5">
    <source>
        <dbReference type="ARBA" id="ARBA00011895"/>
    </source>
</evidence>
<keyword evidence="11 15" id="KW-0547">Nucleotide-binding</keyword>
<dbReference type="SUPFAM" id="SSF53271">
    <property type="entry name" value="PRTase-like"/>
    <property type="match status" value="1"/>
</dbReference>
<dbReference type="GO" id="GO:0006166">
    <property type="term" value="P:purine ribonucleoside salvage"/>
    <property type="evidence" value="ECO:0007669"/>
    <property type="project" value="UniProtKB-KW"/>
</dbReference>
<dbReference type="GO" id="GO:0005829">
    <property type="term" value="C:cytosol"/>
    <property type="evidence" value="ECO:0007669"/>
    <property type="project" value="TreeGrafter"/>
</dbReference>
<evidence type="ECO:0000313" key="18">
    <source>
        <dbReference type="Proteomes" id="UP000177025"/>
    </source>
</evidence>
<evidence type="ECO:0000256" key="8">
    <source>
        <dbReference type="ARBA" id="ARBA00022679"/>
    </source>
</evidence>
<dbReference type="GO" id="GO:0006178">
    <property type="term" value="P:guanine salvage"/>
    <property type="evidence" value="ECO:0007669"/>
    <property type="project" value="TreeGrafter"/>
</dbReference>
<evidence type="ECO:0000256" key="12">
    <source>
        <dbReference type="ARBA" id="ARBA00022842"/>
    </source>
</evidence>
<comment type="catalytic activity">
    <reaction evidence="13">
        <text>GMP + diphosphate = guanine + 5-phospho-alpha-D-ribose 1-diphosphate</text>
        <dbReference type="Rhea" id="RHEA:25424"/>
        <dbReference type="ChEBI" id="CHEBI:16235"/>
        <dbReference type="ChEBI" id="CHEBI:33019"/>
        <dbReference type="ChEBI" id="CHEBI:58017"/>
        <dbReference type="ChEBI" id="CHEBI:58115"/>
        <dbReference type="EC" id="2.4.2.8"/>
    </reaction>
    <physiologicalReaction direction="right-to-left" evidence="13">
        <dbReference type="Rhea" id="RHEA:25426"/>
    </physiologicalReaction>
</comment>
<sequence>MLNILIEENTIKEKIKKIGAQINHDYANKNPVMVGILKGAFVFLADLLRSIEIPLEIDFLAISSYNGKASSGVVKIIQDLAINIEDRDIIVVEDIVDSGRTLNYIIENLKTRHPRSLAICTLLNKKEERMVDIPLTYVGFNIPPVFVVGYGLDYDNQYRNLPYIGVYDGK</sequence>
<dbReference type="Proteomes" id="UP000177025">
    <property type="component" value="Unassembled WGS sequence"/>
</dbReference>
<dbReference type="GO" id="GO:0000287">
    <property type="term" value="F:magnesium ion binding"/>
    <property type="evidence" value="ECO:0007669"/>
    <property type="project" value="TreeGrafter"/>
</dbReference>
<comment type="similarity">
    <text evidence="4 15">Belongs to the purine/pyrimidine phosphoribosyltransferase family.</text>
</comment>
<keyword evidence="12 15" id="KW-0460">Magnesium</keyword>
<dbReference type="EC" id="2.4.2.8" evidence="5 15"/>
<proteinExistence type="inferred from homology"/>
<dbReference type="AlphaFoldDB" id="A0A1F4UE60"/>
<comment type="cofactor">
    <cofactor evidence="1 15">
        <name>Mg(2+)</name>
        <dbReference type="ChEBI" id="CHEBI:18420"/>
    </cofactor>
</comment>
<evidence type="ECO:0000256" key="14">
    <source>
        <dbReference type="ARBA" id="ARBA00049402"/>
    </source>
</evidence>
<evidence type="ECO:0000256" key="3">
    <source>
        <dbReference type="ARBA" id="ARBA00004669"/>
    </source>
</evidence>
<accession>A0A1F4UE60</accession>
<dbReference type="InterPro" id="IPR005904">
    <property type="entry name" value="Hxn_phspho_trans"/>
</dbReference>
<evidence type="ECO:0000256" key="11">
    <source>
        <dbReference type="ARBA" id="ARBA00022741"/>
    </source>
</evidence>
<evidence type="ECO:0000256" key="1">
    <source>
        <dbReference type="ARBA" id="ARBA00001946"/>
    </source>
</evidence>
<evidence type="ECO:0000256" key="2">
    <source>
        <dbReference type="ARBA" id="ARBA00004496"/>
    </source>
</evidence>
<evidence type="ECO:0000256" key="6">
    <source>
        <dbReference type="ARBA" id="ARBA00022490"/>
    </source>
</evidence>
<reference evidence="17 18" key="1">
    <citation type="journal article" date="2016" name="Nat. Commun.">
        <title>Thousands of microbial genomes shed light on interconnected biogeochemical processes in an aquifer system.</title>
        <authorList>
            <person name="Anantharaman K."/>
            <person name="Brown C.T."/>
            <person name="Hug L.A."/>
            <person name="Sharon I."/>
            <person name="Castelle C.J."/>
            <person name="Probst A.J."/>
            <person name="Thomas B.C."/>
            <person name="Singh A."/>
            <person name="Wilkins M.J."/>
            <person name="Karaoz U."/>
            <person name="Brodie E.L."/>
            <person name="Williams K.H."/>
            <person name="Hubbard S.S."/>
            <person name="Banfield J.F."/>
        </authorList>
    </citation>
    <scope>NUCLEOTIDE SEQUENCE [LARGE SCALE GENOMIC DNA]</scope>
</reference>
<dbReference type="CDD" id="cd06223">
    <property type="entry name" value="PRTases_typeI"/>
    <property type="match status" value="1"/>
</dbReference>
<evidence type="ECO:0000256" key="9">
    <source>
        <dbReference type="ARBA" id="ARBA00022723"/>
    </source>
</evidence>